<dbReference type="EMBL" id="NVLX01000008">
    <property type="protein sequence ID" value="PDZ17748.1"/>
    <property type="molecule type" value="Genomic_DNA"/>
</dbReference>
<sequence length="61" mass="6965">MELILLADITAKLSVNSGTIRIWKISYEVNGVDALEEALSWKKEIKIALRVERNWHKSKVG</sequence>
<dbReference type="AlphaFoldDB" id="A0A2A7DCU8"/>
<dbReference type="Proteomes" id="UP000220192">
    <property type="component" value="Unassembled WGS sequence"/>
</dbReference>
<name>A0A2A7DCU8_BACAN</name>
<protein>
    <submittedName>
        <fullName evidence="1">Helix-turn-helix domain-containing protein</fullName>
    </submittedName>
</protein>
<evidence type="ECO:0000313" key="2">
    <source>
        <dbReference type="Proteomes" id="UP000220192"/>
    </source>
</evidence>
<evidence type="ECO:0000313" key="1">
    <source>
        <dbReference type="EMBL" id="PDZ17748.1"/>
    </source>
</evidence>
<dbReference type="RefSeq" id="WP_097840780.1">
    <property type="nucleotide sequence ID" value="NZ_NVLX01000008.1"/>
</dbReference>
<proteinExistence type="predicted"/>
<organism evidence="1 2">
    <name type="scientific">Bacillus anthracis</name>
    <name type="common">anthrax bacterium</name>
    <dbReference type="NCBI Taxonomy" id="1392"/>
    <lineage>
        <taxon>Bacteria</taxon>
        <taxon>Bacillati</taxon>
        <taxon>Bacillota</taxon>
        <taxon>Bacilli</taxon>
        <taxon>Bacillales</taxon>
        <taxon>Bacillaceae</taxon>
        <taxon>Bacillus</taxon>
        <taxon>Bacillus cereus group</taxon>
    </lineage>
</organism>
<accession>A0A2A7DCU8</accession>
<comment type="caution">
    <text evidence="1">The sequence shown here is derived from an EMBL/GenBank/DDBJ whole genome shotgun (WGS) entry which is preliminary data.</text>
</comment>
<gene>
    <name evidence="1" type="ORF">CON16_07635</name>
</gene>
<reference evidence="1 2" key="1">
    <citation type="submission" date="2017-09" db="EMBL/GenBank/DDBJ databases">
        <title>Large-scale bioinformatics analysis of Bacillus genomes uncovers conserved roles of natural products in bacterial physiology.</title>
        <authorList>
            <consortium name="Agbiome Team Llc"/>
            <person name="Bleich R.M."/>
            <person name="Grubbs K.J."/>
            <person name="Santa Maria K.C."/>
            <person name="Allen S.E."/>
            <person name="Farag S."/>
            <person name="Shank E.A."/>
            <person name="Bowers A."/>
        </authorList>
    </citation>
    <scope>NUCLEOTIDE SEQUENCE [LARGE SCALE GENOMIC DNA]</scope>
    <source>
        <strain evidence="1 2">AFS095574</strain>
    </source>
</reference>